<accession>A0A2Z6G9D8</accession>
<dbReference type="PANTHER" id="PTHR21192:SF2">
    <property type="entry name" value="NADH DEHYDROGENASE [UBIQUINONE] 1 ALPHA SUBCOMPLEX ASSEMBLY FACTOR 3"/>
    <property type="match status" value="1"/>
</dbReference>
<dbReference type="Proteomes" id="UP000033070">
    <property type="component" value="Chromosome"/>
</dbReference>
<keyword evidence="2" id="KW-1185">Reference proteome</keyword>
<dbReference type="InterPro" id="IPR007523">
    <property type="entry name" value="NDUFAF3/AAMDC"/>
</dbReference>
<protein>
    <recommendedName>
        <fullName evidence="3">Xcc1710-like domain-containing protein</fullName>
    </recommendedName>
</protein>
<evidence type="ECO:0000313" key="2">
    <source>
        <dbReference type="Proteomes" id="UP000033070"/>
    </source>
</evidence>
<dbReference type="Gene3D" id="3.40.1230.10">
    <property type="entry name" value="MTH938-like"/>
    <property type="match status" value="1"/>
</dbReference>
<dbReference type="SUPFAM" id="SSF64076">
    <property type="entry name" value="MTH938-like"/>
    <property type="match status" value="1"/>
</dbReference>
<proteinExistence type="predicted"/>
<dbReference type="Pfam" id="PF04430">
    <property type="entry name" value="DUF498"/>
    <property type="match status" value="1"/>
</dbReference>
<name>A0A2Z6G9D8_9PROT</name>
<sequence length="123" mass="13815">MKLHLTKTGNQNTFTGHGPGYVAVNGLHYEQALVVMAGQVRTDWNVSDFDALTEAHFDYFLELKPEVLLLGTGNQQRFPHPRLYRRLIEAGIGIECMDTAAVCRTYSILVAEDRHVIAAVLMR</sequence>
<dbReference type="PANTHER" id="PTHR21192">
    <property type="entry name" value="NUCLEAR PROTEIN E3-3"/>
    <property type="match status" value="1"/>
</dbReference>
<organism evidence="1 2">
    <name type="scientific">Ferriphaselus amnicola</name>
    <dbReference type="NCBI Taxonomy" id="1188319"/>
    <lineage>
        <taxon>Bacteria</taxon>
        <taxon>Pseudomonadati</taxon>
        <taxon>Pseudomonadota</taxon>
        <taxon>Betaproteobacteria</taxon>
        <taxon>Nitrosomonadales</taxon>
        <taxon>Gallionellaceae</taxon>
        <taxon>Ferriphaselus</taxon>
    </lineage>
</organism>
<dbReference type="OrthoDB" id="9800373at2"/>
<dbReference type="AlphaFoldDB" id="A0A2Z6G9D8"/>
<reference evidence="1 2" key="1">
    <citation type="submission" date="2018-06" db="EMBL/GenBank/DDBJ databases">
        <title>OYT1 Genome Sequencing.</title>
        <authorList>
            <person name="Kato S."/>
            <person name="Itoh T."/>
            <person name="Ohkuma M."/>
        </authorList>
    </citation>
    <scope>NUCLEOTIDE SEQUENCE [LARGE SCALE GENOMIC DNA]</scope>
    <source>
        <strain evidence="1 2">OYT1</strain>
    </source>
</reference>
<dbReference type="EMBL" id="AP018738">
    <property type="protein sequence ID" value="BBE50097.1"/>
    <property type="molecule type" value="Genomic_DNA"/>
</dbReference>
<dbReference type="CDD" id="cd05560">
    <property type="entry name" value="Xcc1710_like"/>
    <property type="match status" value="1"/>
</dbReference>
<dbReference type="KEGG" id="fam:OYT1_ch0530"/>
<dbReference type="STRING" id="1188319.OYT1_00222"/>
<evidence type="ECO:0000313" key="1">
    <source>
        <dbReference type="EMBL" id="BBE50097.1"/>
    </source>
</evidence>
<dbReference type="RefSeq" id="WP_062625480.1">
    <property type="nucleotide sequence ID" value="NZ_AP018738.1"/>
</dbReference>
<gene>
    <name evidence="1" type="ORF">OYT1_ch0530</name>
</gene>
<evidence type="ECO:0008006" key="3">
    <source>
        <dbReference type="Google" id="ProtNLM"/>
    </source>
</evidence>
<dbReference type="InterPro" id="IPR036748">
    <property type="entry name" value="MTH938-like_sf"/>
</dbReference>